<dbReference type="SUPFAM" id="SSF48008">
    <property type="entry name" value="GntR ligand-binding domain-like"/>
    <property type="match status" value="1"/>
</dbReference>
<evidence type="ECO:0000256" key="3">
    <source>
        <dbReference type="ARBA" id="ARBA00023163"/>
    </source>
</evidence>
<dbReference type="Proteomes" id="UP000431401">
    <property type="component" value="Unassembled WGS sequence"/>
</dbReference>
<dbReference type="GO" id="GO:0003677">
    <property type="term" value="F:DNA binding"/>
    <property type="evidence" value="ECO:0007669"/>
    <property type="project" value="UniProtKB-KW"/>
</dbReference>
<protein>
    <recommendedName>
        <fullName evidence="4">HTH gntR-type domain-containing protein</fullName>
    </recommendedName>
</protein>
<dbReference type="InterPro" id="IPR036388">
    <property type="entry name" value="WH-like_DNA-bd_sf"/>
</dbReference>
<evidence type="ECO:0000256" key="2">
    <source>
        <dbReference type="ARBA" id="ARBA00023125"/>
    </source>
</evidence>
<dbReference type="EMBL" id="WEGI01000007">
    <property type="protein sequence ID" value="MQY28076.1"/>
    <property type="molecule type" value="Genomic_DNA"/>
</dbReference>
<evidence type="ECO:0000256" key="1">
    <source>
        <dbReference type="ARBA" id="ARBA00023015"/>
    </source>
</evidence>
<name>A0A7K0DQL9_9NOCA</name>
<dbReference type="InterPro" id="IPR000524">
    <property type="entry name" value="Tscrpt_reg_HTH_GntR"/>
</dbReference>
<dbReference type="SMART" id="SM00345">
    <property type="entry name" value="HTH_GNTR"/>
    <property type="match status" value="1"/>
</dbReference>
<dbReference type="InterPro" id="IPR036390">
    <property type="entry name" value="WH_DNA-bd_sf"/>
</dbReference>
<reference evidence="5 6" key="1">
    <citation type="submission" date="2019-10" db="EMBL/GenBank/DDBJ databases">
        <title>Nocardia macrotermitis sp. nov. and Nocardia aurantia sp. nov., isolated from the gut of fungus growing-termite Macrotermes natalensis.</title>
        <authorList>
            <person name="Benndorf R."/>
            <person name="Schwitalla J."/>
            <person name="Martin K."/>
            <person name="De Beer W."/>
            <person name="Kaster A.-K."/>
            <person name="Vollmers J."/>
            <person name="Poulsen M."/>
            <person name="Beemelmanns C."/>
        </authorList>
    </citation>
    <scope>NUCLEOTIDE SEQUENCE [LARGE SCALE GENOMIC DNA]</scope>
    <source>
        <strain evidence="5 6">RB56</strain>
    </source>
</reference>
<evidence type="ECO:0000313" key="5">
    <source>
        <dbReference type="EMBL" id="MQY28076.1"/>
    </source>
</evidence>
<dbReference type="Gene3D" id="1.10.10.10">
    <property type="entry name" value="Winged helix-like DNA-binding domain superfamily/Winged helix DNA-binding domain"/>
    <property type="match status" value="1"/>
</dbReference>
<evidence type="ECO:0000313" key="6">
    <source>
        <dbReference type="Proteomes" id="UP000431401"/>
    </source>
</evidence>
<comment type="caution">
    <text evidence="5">The sequence shown here is derived from an EMBL/GenBank/DDBJ whole genome shotgun (WGS) entry which is preliminary data.</text>
</comment>
<feature type="domain" description="HTH gntR-type" evidence="4">
    <location>
        <begin position="28"/>
        <end position="95"/>
    </location>
</feature>
<dbReference type="Pfam" id="PF00392">
    <property type="entry name" value="GntR"/>
    <property type="match status" value="1"/>
</dbReference>
<proteinExistence type="predicted"/>
<organism evidence="5 6">
    <name type="scientific">Nocardia aurantia</name>
    <dbReference type="NCBI Taxonomy" id="2585199"/>
    <lineage>
        <taxon>Bacteria</taxon>
        <taxon>Bacillati</taxon>
        <taxon>Actinomycetota</taxon>
        <taxon>Actinomycetes</taxon>
        <taxon>Mycobacteriales</taxon>
        <taxon>Nocardiaceae</taxon>
        <taxon>Nocardia</taxon>
    </lineage>
</organism>
<dbReference type="InterPro" id="IPR011711">
    <property type="entry name" value="GntR_C"/>
</dbReference>
<dbReference type="GO" id="GO:0003700">
    <property type="term" value="F:DNA-binding transcription factor activity"/>
    <property type="evidence" value="ECO:0007669"/>
    <property type="project" value="InterPro"/>
</dbReference>
<evidence type="ECO:0000259" key="4">
    <source>
        <dbReference type="PROSITE" id="PS50949"/>
    </source>
</evidence>
<keyword evidence="6" id="KW-1185">Reference proteome</keyword>
<keyword evidence="1" id="KW-0805">Transcription regulation</keyword>
<gene>
    <name evidence="5" type="ORF">NRB56_36590</name>
</gene>
<dbReference type="CDD" id="cd07377">
    <property type="entry name" value="WHTH_GntR"/>
    <property type="match status" value="1"/>
</dbReference>
<sequence length="260" mass="27540">MAAGFRLCFERENRSGAAIVWNVVTAPGSLRDHAYESIKQRIVGVELRPGQRLVERDLAAELHVSRIPLREALRVLAADGLVLLVPGKGALVAPFTPADVRDLFDVRESLESLAARLAASNATPASIEPLSALLVQARAATASGDAQRIAGANAAFHAGIIDLAGNPLLHTLMRPLAARTEWLFRLTAARDAAEQCTEHEALFSLIAAGATEAAAASAFAHIAAGRGPSIALAAEWSIPEFDVDLVARGRRRRRPVADSA</sequence>
<accession>A0A7K0DQL9</accession>
<keyword evidence="3" id="KW-0804">Transcription</keyword>
<dbReference type="Gene3D" id="1.20.120.530">
    <property type="entry name" value="GntR ligand-binding domain-like"/>
    <property type="match status" value="1"/>
</dbReference>
<dbReference type="AlphaFoldDB" id="A0A7K0DQL9"/>
<dbReference type="SMART" id="SM00895">
    <property type="entry name" value="FCD"/>
    <property type="match status" value="1"/>
</dbReference>
<dbReference type="Pfam" id="PF07729">
    <property type="entry name" value="FCD"/>
    <property type="match status" value="1"/>
</dbReference>
<dbReference type="InterPro" id="IPR008920">
    <property type="entry name" value="TF_FadR/GntR_C"/>
</dbReference>
<keyword evidence="2" id="KW-0238">DNA-binding</keyword>
<dbReference type="PANTHER" id="PTHR43537">
    <property type="entry name" value="TRANSCRIPTIONAL REGULATOR, GNTR FAMILY"/>
    <property type="match status" value="1"/>
</dbReference>
<dbReference type="SUPFAM" id="SSF46785">
    <property type="entry name" value="Winged helix' DNA-binding domain"/>
    <property type="match status" value="1"/>
</dbReference>
<dbReference type="PANTHER" id="PTHR43537:SF5">
    <property type="entry name" value="UXU OPERON TRANSCRIPTIONAL REGULATOR"/>
    <property type="match status" value="1"/>
</dbReference>
<dbReference type="PROSITE" id="PS50949">
    <property type="entry name" value="HTH_GNTR"/>
    <property type="match status" value="1"/>
</dbReference>
<dbReference type="PRINTS" id="PR00035">
    <property type="entry name" value="HTHGNTR"/>
</dbReference>